<dbReference type="SUPFAM" id="SSF46894">
    <property type="entry name" value="C-terminal effector domain of the bipartite response regulators"/>
    <property type="match status" value="1"/>
</dbReference>
<dbReference type="PANTHER" id="PTHR43214:SF40">
    <property type="entry name" value="TRANSCRIPTIONAL REGULATORY PROTEIN LNRK"/>
    <property type="match status" value="1"/>
</dbReference>
<sequence>MIKILIADDQALIRQSLEIVLAAYENIEVIGSAGNGFEVLEQLEKEKPDVILMDIRMPKMDGVVCTKTIKEKYSQIKIIILTTFDDDEFVFSALKYGASGYLLKGASMNELYQAILNVYNGGAMVNPDIATKVFKLFSQMAQSDFTIQVDEESIKDLSENEWKIIQQISFGHSNKEIAAHLYLSEGTVRNYLSGILSKLNLRDRTQLAIWAVQTGVTARSFKND</sequence>
<evidence type="ECO:0000313" key="8">
    <source>
        <dbReference type="EMBL" id="EMD16243.1"/>
    </source>
</evidence>
<reference evidence="8 9" key="1">
    <citation type="submission" date="2013-02" db="EMBL/GenBank/DDBJ databases">
        <title>The Genome Sequence of Lactobacillus catenaformis F0143.</title>
        <authorList>
            <consortium name="The Broad Institute Genome Sequencing Platform"/>
            <person name="Earl A."/>
            <person name="Ward D."/>
            <person name="Feldgarden M."/>
            <person name="Gevers D."/>
            <person name="Izard J."/>
            <person name="Blanton J.M."/>
            <person name="Mathney J."/>
            <person name="Dewhirst F.E."/>
            <person name="Young S.K."/>
            <person name="Zeng Q."/>
            <person name="Gargeya S."/>
            <person name="Fitzgerald M."/>
            <person name="Haas B."/>
            <person name="Abouelleil A."/>
            <person name="Alvarado L."/>
            <person name="Arachchi H.M."/>
            <person name="Berlin A."/>
            <person name="Chapman S.B."/>
            <person name="Gearin G."/>
            <person name="Goldberg J."/>
            <person name="Griggs A."/>
            <person name="Gujja S."/>
            <person name="Hansen M."/>
            <person name="Heiman D."/>
            <person name="Howarth C."/>
            <person name="Larimer J."/>
            <person name="Lui A."/>
            <person name="MacDonald P.J.P."/>
            <person name="McCowen C."/>
            <person name="Montmayeur A."/>
            <person name="Murphy C."/>
            <person name="Neiman D."/>
            <person name="Pearson M."/>
            <person name="Priest M."/>
            <person name="Roberts A."/>
            <person name="Saif S."/>
            <person name="Shea T."/>
            <person name="Sisk P."/>
            <person name="Stolte C."/>
            <person name="Sykes S."/>
            <person name="Wortman J."/>
            <person name="Nusbaum C."/>
            <person name="Birren B."/>
        </authorList>
    </citation>
    <scope>NUCLEOTIDE SEQUENCE [LARGE SCALE GENOMIC DNA]</scope>
    <source>
        <strain evidence="8 9">OT 569</strain>
    </source>
</reference>
<dbReference type="EMBL" id="AGEJ01000024">
    <property type="protein sequence ID" value="EMD16243.1"/>
    <property type="molecule type" value="Genomic_DNA"/>
</dbReference>
<dbReference type="PROSITE" id="PS50043">
    <property type="entry name" value="HTH_LUXR_2"/>
    <property type="match status" value="1"/>
</dbReference>
<dbReference type="PRINTS" id="PR00038">
    <property type="entry name" value="HTHLUXR"/>
</dbReference>
<proteinExistence type="predicted"/>
<feature type="modified residue" description="4-aspartylphosphate" evidence="5">
    <location>
        <position position="54"/>
    </location>
</feature>
<dbReference type="InterPro" id="IPR058245">
    <property type="entry name" value="NreC/VraR/RcsB-like_REC"/>
</dbReference>
<dbReference type="RefSeq" id="WP_004803948.1">
    <property type="nucleotide sequence ID" value="NZ_AUGJ01000021.1"/>
</dbReference>
<comment type="caution">
    <text evidence="8">The sequence shown here is derived from an EMBL/GenBank/DDBJ whole genome shotgun (WGS) entry which is preliminary data.</text>
</comment>
<keyword evidence="9" id="KW-1185">Reference proteome</keyword>
<dbReference type="SMART" id="SM00448">
    <property type="entry name" value="REC"/>
    <property type="match status" value="1"/>
</dbReference>
<dbReference type="InterPro" id="IPR011006">
    <property type="entry name" value="CheY-like_superfamily"/>
</dbReference>
<name>M2NDF0_9FIRM</name>
<feature type="domain" description="Response regulatory" evidence="7">
    <location>
        <begin position="3"/>
        <end position="119"/>
    </location>
</feature>
<dbReference type="CDD" id="cd17535">
    <property type="entry name" value="REC_NarL-like"/>
    <property type="match status" value="1"/>
</dbReference>
<protein>
    <recommendedName>
        <fullName evidence="10">Response regulatory domain-containing protein</fullName>
    </recommendedName>
</protein>
<keyword evidence="3" id="KW-0238">DNA-binding</keyword>
<dbReference type="SMART" id="SM00421">
    <property type="entry name" value="HTH_LUXR"/>
    <property type="match status" value="1"/>
</dbReference>
<feature type="domain" description="HTH luxR-type" evidence="6">
    <location>
        <begin position="150"/>
        <end position="215"/>
    </location>
</feature>
<organism evidence="8 9">
    <name type="scientific">Eggerthia catenaformis OT 569 = DSM 20559</name>
    <dbReference type="NCBI Taxonomy" id="999415"/>
    <lineage>
        <taxon>Bacteria</taxon>
        <taxon>Bacillati</taxon>
        <taxon>Bacillota</taxon>
        <taxon>Erysipelotrichia</taxon>
        <taxon>Erysipelotrichales</taxon>
        <taxon>Coprobacillaceae</taxon>
        <taxon>Eggerthia</taxon>
    </lineage>
</organism>
<dbReference type="PROSITE" id="PS50110">
    <property type="entry name" value="RESPONSE_REGULATORY"/>
    <property type="match status" value="1"/>
</dbReference>
<dbReference type="GO" id="GO:0000160">
    <property type="term" value="P:phosphorelay signal transduction system"/>
    <property type="evidence" value="ECO:0007669"/>
    <property type="project" value="InterPro"/>
</dbReference>
<gene>
    <name evidence="8" type="ORF">HMPREF9943_01646</name>
</gene>
<evidence type="ECO:0008006" key="10">
    <source>
        <dbReference type="Google" id="ProtNLM"/>
    </source>
</evidence>
<dbReference type="Gene3D" id="3.40.50.2300">
    <property type="match status" value="1"/>
</dbReference>
<dbReference type="GO" id="GO:0006355">
    <property type="term" value="P:regulation of DNA-templated transcription"/>
    <property type="evidence" value="ECO:0007669"/>
    <property type="project" value="InterPro"/>
</dbReference>
<dbReference type="InterPro" id="IPR000792">
    <property type="entry name" value="Tscrpt_reg_LuxR_C"/>
</dbReference>
<dbReference type="Proteomes" id="UP000011758">
    <property type="component" value="Unassembled WGS sequence"/>
</dbReference>
<evidence type="ECO:0000256" key="3">
    <source>
        <dbReference type="ARBA" id="ARBA00023125"/>
    </source>
</evidence>
<evidence type="ECO:0000256" key="5">
    <source>
        <dbReference type="PROSITE-ProRule" id="PRU00169"/>
    </source>
</evidence>
<dbReference type="SUPFAM" id="SSF52172">
    <property type="entry name" value="CheY-like"/>
    <property type="match status" value="1"/>
</dbReference>
<dbReference type="Pfam" id="PF00072">
    <property type="entry name" value="Response_reg"/>
    <property type="match status" value="1"/>
</dbReference>
<evidence type="ECO:0000259" key="6">
    <source>
        <dbReference type="PROSITE" id="PS50043"/>
    </source>
</evidence>
<dbReference type="PATRIC" id="fig|999415.3.peg.1673"/>
<dbReference type="STRING" id="999415.HMPREF9943_01646"/>
<dbReference type="Pfam" id="PF00196">
    <property type="entry name" value="GerE"/>
    <property type="match status" value="1"/>
</dbReference>
<dbReference type="OrthoDB" id="9759232at2"/>
<dbReference type="InterPro" id="IPR001789">
    <property type="entry name" value="Sig_transdc_resp-reg_receiver"/>
</dbReference>
<dbReference type="GO" id="GO:0003677">
    <property type="term" value="F:DNA binding"/>
    <property type="evidence" value="ECO:0007669"/>
    <property type="project" value="UniProtKB-KW"/>
</dbReference>
<dbReference type="PANTHER" id="PTHR43214">
    <property type="entry name" value="TWO-COMPONENT RESPONSE REGULATOR"/>
    <property type="match status" value="1"/>
</dbReference>
<evidence type="ECO:0000256" key="4">
    <source>
        <dbReference type="ARBA" id="ARBA00023163"/>
    </source>
</evidence>
<accession>M2NDF0</accession>
<dbReference type="InterPro" id="IPR039420">
    <property type="entry name" value="WalR-like"/>
</dbReference>
<dbReference type="InterPro" id="IPR016032">
    <property type="entry name" value="Sig_transdc_resp-reg_C-effctor"/>
</dbReference>
<keyword evidence="1 5" id="KW-0597">Phosphoprotein</keyword>
<evidence type="ECO:0000313" key="9">
    <source>
        <dbReference type="Proteomes" id="UP000011758"/>
    </source>
</evidence>
<dbReference type="BioCyc" id="ECAT999415-HMP:GTTI-1707-MONOMER"/>
<dbReference type="eggNOG" id="COG2197">
    <property type="taxonomic scope" value="Bacteria"/>
</dbReference>
<evidence type="ECO:0000256" key="1">
    <source>
        <dbReference type="ARBA" id="ARBA00022553"/>
    </source>
</evidence>
<evidence type="ECO:0000259" key="7">
    <source>
        <dbReference type="PROSITE" id="PS50110"/>
    </source>
</evidence>
<keyword evidence="4" id="KW-0804">Transcription</keyword>
<dbReference type="AlphaFoldDB" id="M2NDF0"/>
<keyword evidence="2" id="KW-0805">Transcription regulation</keyword>
<dbReference type="CDD" id="cd06170">
    <property type="entry name" value="LuxR_C_like"/>
    <property type="match status" value="1"/>
</dbReference>
<evidence type="ECO:0000256" key="2">
    <source>
        <dbReference type="ARBA" id="ARBA00023015"/>
    </source>
</evidence>